<keyword evidence="2 5" id="KW-0808">Transferase</keyword>
<dbReference type="GO" id="GO:0006749">
    <property type="term" value="P:glutathione metabolic process"/>
    <property type="evidence" value="ECO:0007669"/>
    <property type="project" value="InterPro"/>
</dbReference>
<feature type="domain" description="GST C-terminal" evidence="7">
    <location>
        <begin position="89"/>
        <end position="227"/>
    </location>
</feature>
<dbReference type="SUPFAM" id="SSF52833">
    <property type="entry name" value="Thioredoxin-like"/>
    <property type="match status" value="1"/>
</dbReference>
<dbReference type="SFLD" id="SFLDS00019">
    <property type="entry name" value="Glutathione_Transferase_(cytos"/>
    <property type="match status" value="1"/>
</dbReference>
<dbReference type="SFLD" id="SFLDG00358">
    <property type="entry name" value="Main_(cytGST)"/>
    <property type="match status" value="1"/>
</dbReference>
<dbReference type="InterPro" id="IPR010987">
    <property type="entry name" value="Glutathione-S-Trfase_C-like"/>
</dbReference>
<comment type="similarity">
    <text evidence="3">Belongs to the GST superfamily. Tau family.</text>
</comment>
<gene>
    <name evidence="8" type="ORF">OLC1_LOCUS4340</name>
</gene>
<dbReference type="GO" id="GO:0009407">
    <property type="term" value="P:toxin catabolic process"/>
    <property type="evidence" value="ECO:0007669"/>
    <property type="project" value="UniProtKB-ARBA"/>
</dbReference>
<dbReference type="Pfam" id="PF13410">
    <property type="entry name" value="GST_C_2"/>
    <property type="match status" value="1"/>
</dbReference>
<dbReference type="InterPro" id="IPR045073">
    <property type="entry name" value="Omega/Tau-like"/>
</dbReference>
<dbReference type="EC" id="2.5.1.18" evidence="5"/>
<reference evidence="8" key="1">
    <citation type="submission" date="2023-03" db="EMBL/GenBank/DDBJ databases">
        <authorList>
            <person name="Julca I."/>
        </authorList>
    </citation>
    <scope>NUCLEOTIDE SEQUENCE</scope>
</reference>
<evidence type="ECO:0000256" key="2">
    <source>
        <dbReference type="ARBA" id="ARBA00022679"/>
    </source>
</evidence>
<accession>A0AAV1CDT8</accession>
<dbReference type="PANTHER" id="PTHR11260">
    <property type="entry name" value="GLUTATHIONE S-TRANSFERASE, GST, SUPERFAMILY, GST DOMAIN CONTAINING"/>
    <property type="match status" value="1"/>
</dbReference>
<comment type="function">
    <text evidence="5">Is involved in the conjugation of reduced glutathione to a wide number of exogenous and endogenous hydrophobic electrophiles.</text>
</comment>
<dbReference type="SUPFAM" id="SSF47616">
    <property type="entry name" value="GST C-terminal domain-like"/>
    <property type="match status" value="1"/>
</dbReference>
<dbReference type="SFLD" id="SFLDG01152">
    <property type="entry name" value="Main.3:_Omega-_and_Tau-like"/>
    <property type="match status" value="1"/>
</dbReference>
<dbReference type="InterPro" id="IPR045074">
    <property type="entry name" value="GST_C_Tau"/>
</dbReference>
<dbReference type="GO" id="GO:0004364">
    <property type="term" value="F:glutathione transferase activity"/>
    <property type="evidence" value="ECO:0007669"/>
    <property type="project" value="UniProtKB-UniRule"/>
</dbReference>
<evidence type="ECO:0000259" key="7">
    <source>
        <dbReference type="PROSITE" id="PS50405"/>
    </source>
</evidence>
<dbReference type="AlphaFoldDB" id="A0AAV1CDT8"/>
<dbReference type="InterPro" id="IPR036282">
    <property type="entry name" value="Glutathione-S-Trfase_C_sf"/>
</dbReference>
<dbReference type="PROSITE" id="PS50405">
    <property type="entry name" value="GST_CTER"/>
    <property type="match status" value="1"/>
</dbReference>
<evidence type="ECO:0000259" key="6">
    <source>
        <dbReference type="PROSITE" id="PS50404"/>
    </source>
</evidence>
<dbReference type="InterPro" id="IPR004045">
    <property type="entry name" value="Glutathione_S-Trfase_N"/>
</dbReference>
<dbReference type="Proteomes" id="UP001161247">
    <property type="component" value="Chromosome 2"/>
</dbReference>
<sequence length="233" mass="26054">MGKSDLKLLGLRASPFVNRVQFALNLKSLDYEFITENLPNKSELLLKSNPIHKKIPVLIHGDKPICESLVIVQYIDELWSDGPSILPADPYDRAIARFWAAYIDDKWFPALRQFRYSEGESRGELLEKLVEGVALLEDAFVKSCSKGKSFFGGENVGFLDLAFGCHLGWLRAVETIANVKILDKTKAPALAEWTERFTSHKAVKGTLPEPEELVNHHNKMMQAKAAAASQASK</sequence>
<evidence type="ECO:0000256" key="4">
    <source>
        <dbReference type="ARBA" id="ARBA00047960"/>
    </source>
</evidence>
<keyword evidence="5" id="KW-0963">Cytoplasm</keyword>
<keyword evidence="9" id="KW-1185">Reference proteome</keyword>
<dbReference type="CDD" id="cd03058">
    <property type="entry name" value="GST_N_Tau"/>
    <property type="match status" value="1"/>
</dbReference>
<evidence type="ECO:0000313" key="9">
    <source>
        <dbReference type="Proteomes" id="UP001161247"/>
    </source>
</evidence>
<dbReference type="Gene3D" id="3.40.30.10">
    <property type="entry name" value="Glutaredoxin"/>
    <property type="match status" value="1"/>
</dbReference>
<comment type="subcellular location">
    <subcellularLocation>
        <location evidence="5">Cytoplasm</location>
        <location evidence="5">Cytosol</location>
    </subcellularLocation>
</comment>
<dbReference type="PANTHER" id="PTHR11260:SF773">
    <property type="entry name" value="GLUTATHIONE S-TRANSFERASE U26"/>
    <property type="match status" value="1"/>
</dbReference>
<dbReference type="InterPro" id="IPR040079">
    <property type="entry name" value="Glutathione_S-Trfase"/>
</dbReference>
<dbReference type="CDD" id="cd03185">
    <property type="entry name" value="GST_C_Tau"/>
    <property type="match status" value="1"/>
</dbReference>
<dbReference type="PROSITE" id="PS50404">
    <property type="entry name" value="GST_NTER"/>
    <property type="match status" value="1"/>
</dbReference>
<proteinExistence type="inferred from homology"/>
<keyword evidence="1" id="KW-0216">Detoxification</keyword>
<feature type="domain" description="GST N-terminal" evidence="6">
    <location>
        <begin position="4"/>
        <end position="83"/>
    </location>
</feature>
<evidence type="ECO:0000256" key="1">
    <source>
        <dbReference type="ARBA" id="ARBA00022575"/>
    </source>
</evidence>
<evidence type="ECO:0000256" key="3">
    <source>
        <dbReference type="ARBA" id="ARBA00025743"/>
    </source>
</evidence>
<dbReference type="GO" id="GO:0005829">
    <property type="term" value="C:cytosol"/>
    <property type="evidence" value="ECO:0007669"/>
    <property type="project" value="UniProtKB-SubCell"/>
</dbReference>
<dbReference type="InterPro" id="IPR036249">
    <property type="entry name" value="Thioredoxin-like_sf"/>
</dbReference>
<protein>
    <recommendedName>
        <fullName evidence="5">Glutathione S-transferase</fullName>
        <ecNumber evidence="5">2.5.1.18</ecNumber>
    </recommendedName>
</protein>
<dbReference type="Gene3D" id="1.20.1050.10">
    <property type="match status" value="1"/>
</dbReference>
<evidence type="ECO:0000313" key="8">
    <source>
        <dbReference type="EMBL" id="CAI9092758.1"/>
    </source>
</evidence>
<dbReference type="FunFam" id="3.40.30.10:FF:000044">
    <property type="entry name" value="Glutathione S-transferase GSTU6"/>
    <property type="match status" value="1"/>
</dbReference>
<dbReference type="FunFam" id="1.20.1050.10:FF:000016">
    <property type="entry name" value="Glutathione S-transferase U9"/>
    <property type="match status" value="1"/>
</dbReference>
<dbReference type="Pfam" id="PF02798">
    <property type="entry name" value="GST_N"/>
    <property type="match status" value="1"/>
</dbReference>
<comment type="catalytic activity">
    <reaction evidence="4 5">
        <text>RX + glutathione = an S-substituted glutathione + a halide anion + H(+)</text>
        <dbReference type="Rhea" id="RHEA:16437"/>
        <dbReference type="ChEBI" id="CHEBI:15378"/>
        <dbReference type="ChEBI" id="CHEBI:16042"/>
        <dbReference type="ChEBI" id="CHEBI:17792"/>
        <dbReference type="ChEBI" id="CHEBI:57925"/>
        <dbReference type="ChEBI" id="CHEBI:90779"/>
        <dbReference type="EC" id="2.5.1.18"/>
    </reaction>
</comment>
<name>A0AAV1CDT8_OLDCO</name>
<organism evidence="8 9">
    <name type="scientific">Oldenlandia corymbosa var. corymbosa</name>
    <dbReference type="NCBI Taxonomy" id="529605"/>
    <lineage>
        <taxon>Eukaryota</taxon>
        <taxon>Viridiplantae</taxon>
        <taxon>Streptophyta</taxon>
        <taxon>Embryophyta</taxon>
        <taxon>Tracheophyta</taxon>
        <taxon>Spermatophyta</taxon>
        <taxon>Magnoliopsida</taxon>
        <taxon>eudicotyledons</taxon>
        <taxon>Gunneridae</taxon>
        <taxon>Pentapetalae</taxon>
        <taxon>asterids</taxon>
        <taxon>lamiids</taxon>
        <taxon>Gentianales</taxon>
        <taxon>Rubiaceae</taxon>
        <taxon>Rubioideae</taxon>
        <taxon>Spermacoceae</taxon>
        <taxon>Hedyotis-Oldenlandia complex</taxon>
        <taxon>Oldenlandia</taxon>
    </lineage>
</organism>
<dbReference type="EMBL" id="OX459119">
    <property type="protein sequence ID" value="CAI9092758.1"/>
    <property type="molecule type" value="Genomic_DNA"/>
</dbReference>
<evidence type="ECO:0000256" key="5">
    <source>
        <dbReference type="RuleBase" id="RU369102"/>
    </source>
</evidence>